<evidence type="ECO:0000313" key="3">
    <source>
        <dbReference type="EMBL" id="KAK9807410.1"/>
    </source>
</evidence>
<comment type="similarity">
    <text evidence="1">Belongs to the short-chain dehydrogenases/reductases (SDR) family.</text>
</comment>
<organism evidence="3 4">
    <name type="scientific">Symbiochloris irregularis</name>
    <dbReference type="NCBI Taxonomy" id="706552"/>
    <lineage>
        <taxon>Eukaryota</taxon>
        <taxon>Viridiplantae</taxon>
        <taxon>Chlorophyta</taxon>
        <taxon>core chlorophytes</taxon>
        <taxon>Trebouxiophyceae</taxon>
        <taxon>Trebouxiales</taxon>
        <taxon>Trebouxiaceae</taxon>
        <taxon>Symbiochloris</taxon>
    </lineage>
</organism>
<evidence type="ECO:0000256" key="2">
    <source>
        <dbReference type="ARBA" id="ARBA00023002"/>
    </source>
</evidence>
<dbReference type="PANTHER" id="PTHR24320">
    <property type="entry name" value="RETINOL DEHYDROGENASE"/>
    <property type="match status" value="1"/>
</dbReference>
<dbReference type="InterPro" id="IPR036291">
    <property type="entry name" value="NAD(P)-bd_dom_sf"/>
</dbReference>
<dbReference type="InterPro" id="IPR002347">
    <property type="entry name" value="SDR_fam"/>
</dbReference>
<dbReference type="Gene3D" id="3.40.50.720">
    <property type="entry name" value="NAD(P)-binding Rossmann-like Domain"/>
    <property type="match status" value="1"/>
</dbReference>
<keyword evidence="4" id="KW-1185">Reference proteome</keyword>
<evidence type="ECO:0000256" key="1">
    <source>
        <dbReference type="ARBA" id="ARBA00006484"/>
    </source>
</evidence>
<proteinExistence type="inferred from homology"/>
<comment type="caution">
    <text evidence="3">The sequence shown here is derived from an EMBL/GenBank/DDBJ whole genome shotgun (WGS) entry which is preliminary data.</text>
</comment>
<dbReference type="Pfam" id="PF00106">
    <property type="entry name" value="adh_short"/>
    <property type="match status" value="1"/>
</dbReference>
<dbReference type="PANTHER" id="PTHR24320:SF148">
    <property type="entry name" value="NAD(P)-BINDING ROSSMANN-FOLD SUPERFAMILY PROTEIN"/>
    <property type="match status" value="1"/>
</dbReference>
<reference evidence="3 4" key="1">
    <citation type="journal article" date="2024" name="Nat. Commun.">
        <title>Phylogenomics reveals the evolutionary origins of lichenization in chlorophyte algae.</title>
        <authorList>
            <person name="Puginier C."/>
            <person name="Libourel C."/>
            <person name="Otte J."/>
            <person name="Skaloud P."/>
            <person name="Haon M."/>
            <person name="Grisel S."/>
            <person name="Petersen M."/>
            <person name="Berrin J.G."/>
            <person name="Delaux P.M."/>
            <person name="Dal Grande F."/>
            <person name="Keller J."/>
        </authorList>
    </citation>
    <scope>NUCLEOTIDE SEQUENCE [LARGE SCALE GENOMIC DNA]</scope>
    <source>
        <strain evidence="3 4">SAG 2036</strain>
    </source>
</reference>
<gene>
    <name evidence="3" type="ORF">WJX73_001819</name>
</gene>
<accession>A0AAW1PG77</accession>
<dbReference type="Proteomes" id="UP001465755">
    <property type="component" value="Unassembled WGS sequence"/>
</dbReference>
<dbReference type="PRINTS" id="PR00081">
    <property type="entry name" value="GDHRDH"/>
</dbReference>
<dbReference type="AlphaFoldDB" id="A0AAW1PG77"/>
<dbReference type="GO" id="GO:0016491">
    <property type="term" value="F:oxidoreductase activity"/>
    <property type="evidence" value="ECO:0007669"/>
    <property type="project" value="UniProtKB-KW"/>
</dbReference>
<protein>
    <submittedName>
        <fullName evidence="3">Uncharacterized protein</fullName>
    </submittedName>
</protein>
<dbReference type="EMBL" id="JALJOQ010000030">
    <property type="protein sequence ID" value="KAK9807410.1"/>
    <property type="molecule type" value="Genomic_DNA"/>
</dbReference>
<dbReference type="SUPFAM" id="SSF51735">
    <property type="entry name" value="NAD(P)-binding Rossmann-fold domains"/>
    <property type="match status" value="1"/>
</dbReference>
<sequence>MGQVLSHGAHKTAYEIQQGHDLRGKLAIVTGGSSGIGLETARQLVHAGAKVIITSPHLQRARECATNLSTTARGIDASNIIPMELQLASFRSVRKFVEDVKAMNCNIDYLILNAAVMGCPLWRTREDFEYHLGVNYIAHVHLTQLMLEHMIHQTVPSRILVVTCRSGLEGSGVHLADMNFRNRVYDAGAAYHQSKLALSYFAMELAIRLDGTKIVVLLVHPGIVPTSLSRWYGPLSLIYAGLAASWTKTVQQAAATSLYACVQKSLENKSGSYLQDCSVTKMPGRNSGNPHLWSKVWEMTQDMIDGAQIDSNCNSLNPGIKIMDWFWSRYIDPVLHYCGYVRGGKDSKEADKSN</sequence>
<keyword evidence="2" id="KW-0560">Oxidoreductase</keyword>
<evidence type="ECO:0000313" key="4">
    <source>
        <dbReference type="Proteomes" id="UP001465755"/>
    </source>
</evidence>
<name>A0AAW1PG77_9CHLO</name>